<evidence type="ECO:0000256" key="5">
    <source>
        <dbReference type="ARBA" id="ARBA00022741"/>
    </source>
</evidence>
<dbReference type="NCBIfam" id="TIGR00016">
    <property type="entry name" value="ackA"/>
    <property type="match status" value="1"/>
</dbReference>
<dbReference type="PROSITE" id="PS01075">
    <property type="entry name" value="ACETATE_KINASE_1"/>
    <property type="match status" value="1"/>
</dbReference>
<dbReference type="Pfam" id="PF00871">
    <property type="entry name" value="Acetate_kinase"/>
    <property type="match status" value="1"/>
</dbReference>
<dbReference type="InterPro" id="IPR004372">
    <property type="entry name" value="Ac/propionate_kinase"/>
</dbReference>
<evidence type="ECO:0000256" key="4">
    <source>
        <dbReference type="ARBA" id="ARBA00022723"/>
    </source>
</evidence>
<dbReference type="InterPro" id="IPR043129">
    <property type="entry name" value="ATPase_NBD"/>
</dbReference>
<comment type="caution">
    <text evidence="11">The sequence shown here is derived from an EMBL/GenBank/DDBJ whole genome shotgun (WGS) entry which is preliminary data.</text>
</comment>
<dbReference type="PRINTS" id="PR00471">
    <property type="entry name" value="ACETATEKNASE"/>
</dbReference>
<keyword evidence="7 9" id="KW-0067">ATP-binding</keyword>
<comment type="cofactor">
    <cofactor evidence="9">
        <name>Mg(2+)</name>
        <dbReference type="ChEBI" id="CHEBI:18420"/>
    </cofactor>
    <cofactor evidence="9">
        <name>Mn(2+)</name>
        <dbReference type="ChEBI" id="CHEBI:29035"/>
    </cofactor>
    <text evidence="9">Mg(2+). Can also accept Mn(2+).</text>
</comment>
<dbReference type="PIRSF" id="PIRSF000722">
    <property type="entry name" value="Acetate_prop_kin"/>
    <property type="match status" value="1"/>
</dbReference>
<accession>A0A840VFC8</accession>
<evidence type="ECO:0000256" key="8">
    <source>
        <dbReference type="ARBA" id="ARBA00022842"/>
    </source>
</evidence>
<keyword evidence="3 9" id="KW-0808">Transferase</keyword>
<keyword evidence="6 9" id="KW-0418">Kinase</keyword>
<dbReference type="GO" id="GO:0005524">
    <property type="term" value="F:ATP binding"/>
    <property type="evidence" value="ECO:0007669"/>
    <property type="project" value="UniProtKB-KW"/>
</dbReference>
<evidence type="ECO:0000256" key="7">
    <source>
        <dbReference type="ARBA" id="ARBA00022840"/>
    </source>
</evidence>
<dbReference type="EMBL" id="JACHFJ010000008">
    <property type="protein sequence ID" value="MBB5373597.1"/>
    <property type="molecule type" value="Genomic_DNA"/>
</dbReference>
<feature type="binding site" evidence="9">
    <location>
        <position position="9"/>
    </location>
    <ligand>
        <name>Mg(2+)</name>
        <dbReference type="ChEBI" id="CHEBI:18420"/>
    </ligand>
</feature>
<sequence>MADAILTINAGSSSIKFALFELGPELTRIASGLAEGIGTAPHLRITTGGQVALERRWPEHAAETHEDLMGEVLDWVEHHLGEDQLLAAGHRIVHGGEYYTAPTKLDANIIAHLAELNPLAPLHEPHNLAAVRAILAVRPALAQVGCFDTAFHHTMPETATRLALPRAFHEEGVRRYGFHGLSYEYIAERLREVAPNLAKGRVIIAHLGNGASLCAIKDGVSIDTTMGFTALEGLMMGTRSGSIDPGVLIYLTQTHNMDAAALTDLLYKRSGLLGVSGISSDVRTLLESPAPEATEALDLFAYTVARHAGALISSLGGLDGLVFTAGIGEHATPIRAAICERLAWTGAEISPEANAANEPAISTPDSKVEIRVIPTDEELMIAKHTLAEIG</sequence>
<dbReference type="HAMAP" id="MF_00020">
    <property type="entry name" value="Acetate_kinase"/>
    <property type="match status" value="1"/>
</dbReference>
<feature type="binding site" evidence="9">
    <location>
        <position position="377"/>
    </location>
    <ligand>
        <name>Mg(2+)</name>
        <dbReference type="ChEBI" id="CHEBI:18420"/>
    </ligand>
</feature>
<dbReference type="Proteomes" id="UP000553706">
    <property type="component" value="Unassembled WGS sequence"/>
</dbReference>
<evidence type="ECO:0000256" key="3">
    <source>
        <dbReference type="ARBA" id="ARBA00022679"/>
    </source>
</evidence>
<evidence type="ECO:0000313" key="12">
    <source>
        <dbReference type="Proteomes" id="UP000553706"/>
    </source>
</evidence>
<keyword evidence="8 9" id="KW-0460">Magnesium</keyword>
<dbReference type="Gene3D" id="3.30.420.40">
    <property type="match status" value="2"/>
</dbReference>
<evidence type="ECO:0000256" key="2">
    <source>
        <dbReference type="ARBA" id="ARBA00022490"/>
    </source>
</evidence>
<dbReference type="RefSeq" id="WP_183266602.1">
    <property type="nucleotide sequence ID" value="NZ_JACHFJ010000008.1"/>
</dbReference>
<protein>
    <recommendedName>
        <fullName evidence="9">Acetate kinase</fullName>
        <ecNumber evidence="9">2.7.2.1</ecNumber>
    </recommendedName>
    <alternativeName>
        <fullName evidence="9">Acetokinase</fullName>
    </alternativeName>
</protein>
<organism evidence="11 12">
    <name type="scientific">Acidocella aromatica</name>
    <dbReference type="NCBI Taxonomy" id="1303579"/>
    <lineage>
        <taxon>Bacteria</taxon>
        <taxon>Pseudomonadati</taxon>
        <taxon>Pseudomonadota</taxon>
        <taxon>Alphaproteobacteria</taxon>
        <taxon>Acetobacterales</taxon>
        <taxon>Acidocellaceae</taxon>
        <taxon>Acidocella</taxon>
    </lineage>
</organism>
<feature type="binding site" evidence="9">
    <location>
        <begin position="326"/>
        <end position="330"/>
    </location>
    <ligand>
        <name>ATP</name>
        <dbReference type="ChEBI" id="CHEBI:30616"/>
    </ligand>
</feature>
<name>A0A840VFC8_9PROT</name>
<dbReference type="GO" id="GO:0006083">
    <property type="term" value="P:acetate metabolic process"/>
    <property type="evidence" value="ECO:0007669"/>
    <property type="project" value="TreeGrafter"/>
</dbReference>
<comment type="function">
    <text evidence="9">Catalyzes the formation of acetyl phosphate from acetate and ATP. Can also catalyze the reverse reaction.</text>
</comment>
<keyword evidence="2 9" id="KW-0963">Cytoplasm</keyword>
<evidence type="ECO:0000256" key="9">
    <source>
        <dbReference type="HAMAP-Rule" id="MF_00020"/>
    </source>
</evidence>
<feature type="binding site" evidence="9">
    <location>
        <position position="91"/>
    </location>
    <ligand>
        <name>substrate</name>
    </ligand>
</feature>
<dbReference type="GO" id="GO:0005829">
    <property type="term" value="C:cytosol"/>
    <property type="evidence" value="ECO:0007669"/>
    <property type="project" value="TreeGrafter"/>
</dbReference>
<feature type="site" description="Transition state stabilizer" evidence="9">
    <location>
        <position position="179"/>
    </location>
</feature>
<feature type="binding site" evidence="9">
    <location>
        <begin position="281"/>
        <end position="283"/>
    </location>
    <ligand>
        <name>ATP</name>
        <dbReference type="ChEBI" id="CHEBI:30616"/>
    </ligand>
</feature>
<dbReference type="UniPathway" id="UPA00340">
    <property type="reaction ID" value="UER00458"/>
</dbReference>
<evidence type="ECO:0000256" key="1">
    <source>
        <dbReference type="ARBA" id="ARBA00008748"/>
    </source>
</evidence>
<comment type="subunit">
    <text evidence="9">Homodimer.</text>
</comment>
<keyword evidence="4 9" id="KW-0479">Metal-binding</keyword>
<comment type="subcellular location">
    <subcellularLocation>
        <location evidence="9">Cytoplasm</location>
    </subcellularLocation>
</comment>
<gene>
    <name evidence="9" type="primary">ackA</name>
    <name evidence="11" type="ORF">HNP71_001861</name>
</gene>
<feature type="active site" description="Proton donor/acceptor" evidence="9">
    <location>
        <position position="148"/>
    </location>
</feature>
<dbReference type="GO" id="GO:0008776">
    <property type="term" value="F:acetate kinase activity"/>
    <property type="evidence" value="ECO:0007669"/>
    <property type="project" value="UniProtKB-UniRule"/>
</dbReference>
<dbReference type="EC" id="2.7.2.1" evidence="9"/>
<dbReference type="InterPro" id="IPR000890">
    <property type="entry name" value="Aliphatic_acid_kin_short-chain"/>
</dbReference>
<dbReference type="PANTHER" id="PTHR21060:SF21">
    <property type="entry name" value="ACETATE KINASE"/>
    <property type="match status" value="1"/>
</dbReference>
<dbReference type="AlphaFoldDB" id="A0A840VFC8"/>
<dbReference type="PANTHER" id="PTHR21060">
    <property type="entry name" value="ACETATE KINASE"/>
    <property type="match status" value="1"/>
</dbReference>
<evidence type="ECO:0000256" key="6">
    <source>
        <dbReference type="ARBA" id="ARBA00022777"/>
    </source>
</evidence>
<evidence type="ECO:0000313" key="11">
    <source>
        <dbReference type="EMBL" id="MBB5373597.1"/>
    </source>
</evidence>
<evidence type="ECO:0000256" key="10">
    <source>
        <dbReference type="RuleBase" id="RU003835"/>
    </source>
</evidence>
<comment type="similarity">
    <text evidence="1 9 10">Belongs to the acetokinase family.</text>
</comment>
<keyword evidence="12" id="KW-1185">Reference proteome</keyword>
<feature type="binding site" evidence="9">
    <location>
        <begin position="206"/>
        <end position="210"/>
    </location>
    <ligand>
        <name>ATP</name>
        <dbReference type="ChEBI" id="CHEBI:30616"/>
    </ligand>
</feature>
<feature type="site" description="Transition state stabilizer" evidence="9">
    <location>
        <position position="239"/>
    </location>
</feature>
<dbReference type="InterPro" id="IPR023865">
    <property type="entry name" value="Aliphatic_acid_kinase_CS"/>
</dbReference>
<comment type="catalytic activity">
    <reaction evidence="9">
        <text>acetate + ATP = acetyl phosphate + ADP</text>
        <dbReference type="Rhea" id="RHEA:11352"/>
        <dbReference type="ChEBI" id="CHEBI:22191"/>
        <dbReference type="ChEBI" id="CHEBI:30089"/>
        <dbReference type="ChEBI" id="CHEBI:30616"/>
        <dbReference type="ChEBI" id="CHEBI:456216"/>
        <dbReference type="EC" id="2.7.2.1"/>
    </reaction>
</comment>
<proteinExistence type="inferred from homology"/>
<feature type="binding site" evidence="9">
    <location>
        <position position="16"/>
    </location>
    <ligand>
        <name>ATP</name>
        <dbReference type="ChEBI" id="CHEBI:30616"/>
    </ligand>
</feature>
<keyword evidence="5 9" id="KW-0547">Nucleotide-binding</keyword>
<dbReference type="GO" id="GO:0000287">
    <property type="term" value="F:magnesium ion binding"/>
    <property type="evidence" value="ECO:0007669"/>
    <property type="project" value="UniProtKB-UniRule"/>
</dbReference>
<comment type="pathway">
    <text evidence="9">Metabolic intermediate biosynthesis; acetyl-CoA biosynthesis; acetyl-CoA from acetate: step 1/2.</text>
</comment>
<dbReference type="PROSITE" id="PS01076">
    <property type="entry name" value="ACETATE_KINASE_2"/>
    <property type="match status" value="1"/>
</dbReference>
<dbReference type="GO" id="GO:0006085">
    <property type="term" value="P:acetyl-CoA biosynthetic process"/>
    <property type="evidence" value="ECO:0007669"/>
    <property type="project" value="UniProtKB-UniRule"/>
</dbReference>
<dbReference type="SUPFAM" id="SSF53067">
    <property type="entry name" value="Actin-like ATPase domain"/>
    <property type="match status" value="2"/>
</dbReference>
<reference evidence="11 12" key="1">
    <citation type="submission" date="2020-08" db="EMBL/GenBank/DDBJ databases">
        <title>Genomic Encyclopedia of Type Strains, Phase IV (KMG-IV): sequencing the most valuable type-strain genomes for metagenomic binning, comparative biology and taxonomic classification.</title>
        <authorList>
            <person name="Goeker M."/>
        </authorList>
    </citation>
    <scope>NUCLEOTIDE SEQUENCE [LARGE SCALE GENOMIC DNA]</scope>
    <source>
        <strain evidence="11 12">DSM 27026</strain>
    </source>
</reference>